<organism evidence="1">
    <name type="scientific">Rhizophora mucronata</name>
    <name type="common">Asiatic mangrove</name>
    <dbReference type="NCBI Taxonomy" id="61149"/>
    <lineage>
        <taxon>Eukaryota</taxon>
        <taxon>Viridiplantae</taxon>
        <taxon>Streptophyta</taxon>
        <taxon>Embryophyta</taxon>
        <taxon>Tracheophyta</taxon>
        <taxon>Spermatophyta</taxon>
        <taxon>Magnoliopsida</taxon>
        <taxon>eudicotyledons</taxon>
        <taxon>Gunneridae</taxon>
        <taxon>Pentapetalae</taxon>
        <taxon>rosids</taxon>
        <taxon>fabids</taxon>
        <taxon>Malpighiales</taxon>
        <taxon>Rhizophoraceae</taxon>
        <taxon>Rhizophora</taxon>
    </lineage>
</organism>
<dbReference type="EMBL" id="GGEC01091854">
    <property type="protein sequence ID" value="MBX72338.1"/>
    <property type="molecule type" value="Transcribed_RNA"/>
</dbReference>
<dbReference type="AlphaFoldDB" id="A0A2P2QZB8"/>
<name>A0A2P2QZB8_RHIMU</name>
<accession>A0A2P2QZB8</accession>
<sequence>MYVYINKLTREESCWCCRFAFK</sequence>
<protein>
    <submittedName>
        <fullName evidence="1">Uncharacterized protein</fullName>
    </submittedName>
</protein>
<reference evidence="1" key="1">
    <citation type="submission" date="2018-02" db="EMBL/GenBank/DDBJ databases">
        <title>Rhizophora mucronata_Transcriptome.</title>
        <authorList>
            <person name="Meera S.P."/>
            <person name="Sreeshan A."/>
            <person name="Augustine A."/>
        </authorList>
    </citation>
    <scope>NUCLEOTIDE SEQUENCE</scope>
    <source>
        <tissue evidence="1">Leaf</tissue>
    </source>
</reference>
<proteinExistence type="predicted"/>
<evidence type="ECO:0000313" key="1">
    <source>
        <dbReference type="EMBL" id="MBX72338.1"/>
    </source>
</evidence>